<name>A0A927N0G1_9ACTN</name>
<evidence type="ECO:0000313" key="2">
    <source>
        <dbReference type="Proteomes" id="UP000638648"/>
    </source>
</evidence>
<dbReference type="Gene3D" id="3.30.420.10">
    <property type="entry name" value="Ribonuclease H-like superfamily/Ribonuclease H"/>
    <property type="match status" value="1"/>
</dbReference>
<dbReference type="AlphaFoldDB" id="A0A927N0G1"/>
<dbReference type="GO" id="GO:0003676">
    <property type="term" value="F:nucleic acid binding"/>
    <property type="evidence" value="ECO:0007669"/>
    <property type="project" value="InterPro"/>
</dbReference>
<dbReference type="EMBL" id="JADBEM010000001">
    <property type="protein sequence ID" value="MBE1610340.1"/>
    <property type="molecule type" value="Genomic_DNA"/>
</dbReference>
<gene>
    <name evidence="1" type="ORF">HEB94_007188</name>
</gene>
<proteinExistence type="predicted"/>
<evidence type="ECO:0008006" key="3">
    <source>
        <dbReference type="Google" id="ProtNLM"/>
    </source>
</evidence>
<protein>
    <recommendedName>
        <fullName evidence="3">Exonuclease</fullName>
    </recommendedName>
</protein>
<dbReference type="InterPro" id="IPR012337">
    <property type="entry name" value="RNaseH-like_sf"/>
</dbReference>
<accession>A0A927N0G1</accession>
<dbReference type="SUPFAM" id="SSF53098">
    <property type="entry name" value="Ribonuclease H-like"/>
    <property type="match status" value="1"/>
</dbReference>
<dbReference type="InterPro" id="IPR036397">
    <property type="entry name" value="RNaseH_sf"/>
</dbReference>
<sequence>MPSRDIYISADIEADGPIPGPYSMLSFGLAVAGTSDGAQFVAADPAKSTFYAELRPISSQYDPGALGVSGLDRDRLLREGRDPAAAMDAAGSWVRDVAGTDLTPVFVAFPLSYDWMWMYWYFVRYAREGSPFGHSRCLDLKTTYAVKAGVPIAAASKSRLPRWLVSRRPHTHHALDDAIEQAELVAALFTWSAPGGAGESPPGRSSVN</sequence>
<dbReference type="RefSeq" id="WP_192753722.1">
    <property type="nucleotide sequence ID" value="NZ_BAABJL010000095.1"/>
</dbReference>
<keyword evidence="2" id="KW-1185">Reference proteome</keyword>
<reference evidence="1" key="1">
    <citation type="submission" date="2020-10" db="EMBL/GenBank/DDBJ databases">
        <title>Sequencing the genomes of 1000 actinobacteria strains.</title>
        <authorList>
            <person name="Klenk H.-P."/>
        </authorList>
    </citation>
    <scope>NUCLEOTIDE SEQUENCE</scope>
    <source>
        <strain evidence="1">DSM 45354</strain>
    </source>
</reference>
<dbReference type="Proteomes" id="UP000638648">
    <property type="component" value="Unassembled WGS sequence"/>
</dbReference>
<comment type="caution">
    <text evidence="1">The sequence shown here is derived from an EMBL/GenBank/DDBJ whole genome shotgun (WGS) entry which is preliminary data.</text>
</comment>
<evidence type="ECO:0000313" key="1">
    <source>
        <dbReference type="EMBL" id="MBE1610340.1"/>
    </source>
</evidence>
<organism evidence="1 2">
    <name type="scientific">Actinopolymorpha pittospori</name>
    <dbReference type="NCBI Taxonomy" id="648752"/>
    <lineage>
        <taxon>Bacteria</taxon>
        <taxon>Bacillati</taxon>
        <taxon>Actinomycetota</taxon>
        <taxon>Actinomycetes</taxon>
        <taxon>Propionibacteriales</taxon>
        <taxon>Actinopolymorphaceae</taxon>
        <taxon>Actinopolymorpha</taxon>
    </lineage>
</organism>